<protein>
    <submittedName>
        <fullName evidence="2">Uncharacterized protein</fullName>
    </submittedName>
</protein>
<evidence type="ECO:0000313" key="2">
    <source>
        <dbReference type="EMBL" id="ARE13879.1"/>
    </source>
</evidence>
<sequence>MKYFLEEMFCDFTDFLMDYEEEHPYKFSLIISITAALITNLIILGFVLLISK</sequence>
<proteinExistence type="predicted"/>
<dbReference type="AlphaFoldDB" id="A0AAC9W973"/>
<gene>
    <name evidence="2" type="ORF">LLUC11_1550</name>
</gene>
<organism evidence="2 3">
    <name type="scientific">Lactococcus lactis subsp. lactis</name>
    <name type="common">Streptococcus lactis</name>
    <dbReference type="NCBI Taxonomy" id="1360"/>
    <lineage>
        <taxon>Bacteria</taxon>
        <taxon>Bacillati</taxon>
        <taxon>Bacillota</taxon>
        <taxon>Bacilli</taxon>
        <taxon>Lactobacillales</taxon>
        <taxon>Streptococcaceae</taxon>
        <taxon>Lactococcus</taxon>
    </lineage>
</organism>
<dbReference type="Proteomes" id="UP000192067">
    <property type="component" value="Chromosome"/>
</dbReference>
<keyword evidence="1" id="KW-1133">Transmembrane helix</keyword>
<keyword evidence="1" id="KW-0812">Transmembrane</keyword>
<evidence type="ECO:0000313" key="3">
    <source>
        <dbReference type="Proteomes" id="UP000192067"/>
    </source>
</evidence>
<name>A0AAC9W973_LACLL</name>
<evidence type="ECO:0000256" key="1">
    <source>
        <dbReference type="SAM" id="Phobius"/>
    </source>
</evidence>
<feature type="transmembrane region" description="Helical" evidence="1">
    <location>
        <begin position="27"/>
        <end position="50"/>
    </location>
</feature>
<reference evidence="2 3" key="1">
    <citation type="journal article" date="2017" name="BMC Genomics">
        <title>Comparative and functional genomics of the Lactococcus lactis taxon; insights into evolution and niche adaptation.</title>
        <authorList>
            <person name="Kelleher P."/>
            <person name="Bottacini F."/>
            <person name="Mahony J."/>
            <person name="Kilcawley K.N."/>
            <person name="van Sinderen D."/>
        </authorList>
    </citation>
    <scope>NUCLEOTIDE SEQUENCE [LARGE SCALE GENOMIC DNA]</scope>
    <source>
        <strain evidence="2 3">UC11</strain>
    </source>
</reference>
<accession>A0AAC9W973</accession>
<dbReference type="EMBL" id="CP015904">
    <property type="protein sequence ID" value="ARE13879.1"/>
    <property type="molecule type" value="Genomic_DNA"/>
</dbReference>
<keyword evidence="1" id="KW-0472">Membrane</keyword>